<gene>
    <name evidence="1" type="ORF">ASPFODRAFT_544047</name>
</gene>
<dbReference type="AlphaFoldDB" id="A0A1M3TNS4"/>
<dbReference type="EMBL" id="KV878239">
    <property type="protein sequence ID" value="OJZ88449.1"/>
    <property type="molecule type" value="Genomic_DNA"/>
</dbReference>
<protein>
    <submittedName>
        <fullName evidence="1">Uncharacterized protein</fullName>
    </submittedName>
</protein>
<accession>A0A1M3TNS4</accession>
<proteinExistence type="predicted"/>
<evidence type="ECO:0000313" key="1">
    <source>
        <dbReference type="EMBL" id="OJZ88449.1"/>
    </source>
</evidence>
<dbReference type="Proteomes" id="UP000184063">
    <property type="component" value="Unassembled WGS sequence"/>
</dbReference>
<evidence type="ECO:0000313" key="2">
    <source>
        <dbReference type="Proteomes" id="UP000184063"/>
    </source>
</evidence>
<sequence length="100" mass="11519">MHGQPPPSRVTTDWNTLEGCQPISELTEDPADHHHPPILYPFGILAAGPRNHHHHLHRFCSALTVFRISPRLYNRISKSVYIIRCLRQGHQASEEWKPSQ</sequence>
<reference evidence="2" key="1">
    <citation type="journal article" date="2017" name="Genome Biol.">
        <title>Comparative genomics reveals high biological diversity and specific adaptations in the industrially and medically important fungal genus Aspergillus.</title>
        <authorList>
            <person name="de Vries R.P."/>
            <person name="Riley R."/>
            <person name="Wiebenga A."/>
            <person name="Aguilar-Osorio G."/>
            <person name="Amillis S."/>
            <person name="Uchima C.A."/>
            <person name="Anderluh G."/>
            <person name="Asadollahi M."/>
            <person name="Askin M."/>
            <person name="Barry K."/>
            <person name="Battaglia E."/>
            <person name="Bayram O."/>
            <person name="Benocci T."/>
            <person name="Braus-Stromeyer S.A."/>
            <person name="Caldana C."/>
            <person name="Canovas D."/>
            <person name="Cerqueira G.C."/>
            <person name="Chen F."/>
            <person name="Chen W."/>
            <person name="Choi C."/>
            <person name="Clum A."/>
            <person name="Dos Santos R.A."/>
            <person name="Damasio A.R."/>
            <person name="Diallinas G."/>
            <person name="Emri T."/>
            <person name="Fekete E."/>
            <person name="Flipphi M."/>
            <person name="Freyberg S."/>
            <person name="Gallo A."/>
            <person name="Gournas C."/>
            <person name="Habgood R."/>
            <person name="Hainaut M."/>
            <person name="Harispe M.L."/>
            <person name="Henrissat B."/>
            <person name="Hilden K.S."/>
            <person name="Hope R."/>
            <person name="Hossain A."/>
            <person name="Karabika E."/>
            <person name="Karaffa L."/>
            <person name="Karanyi Z."/>
            <person name="Krasevec N."/>
            <person name="Kuo A."/>
            <person name="Kusch H."/>
            <person name="LaButti K."/>
            <person name="Lagendijk E.L."/>
            <person name="Lapidus A."/>
            <person name="Levasseur A."/>
            <person name="Lindquist E."/>
            <person name="Lipzen A."/>
            <person name="Logrieco A.F."/>
            <person name="MacCabe A."/>
            <person name="Maekelae M.R."/>
            <person name="Malavazi I."/>
            <person name="Melin P."/>
            <person name="Meyer V."/>
            <person name="Mielnichuk N."/>
            <person name="Miskei M."/>
            <person name="Molnar A.P."/>
            <person name="Mule G."/>
            <person name="Ngan C.Y."/>
            <person name="Orejas M."/>
            <person name="Orosz E."/>
            <person name="Ouedraogo J.P."/>
            <person name="Overkamp K.M."/>
            <person name="Park H.-S."/>
            <person name="Perrone G."/>
            <person name="Piumi F."/>
            <person name="Punt P.J."/>
            <person name="Ram A.F."/>
            <person name="Ramon A."/>
            <person name="Rauscher S."/>
            <person name="Record E."/>
            <person name="Riano-Pachon D.M."/>
            <person name="Robert V."/>
            <person name="Roehrig J."/>
            <person name="Ruller R."/>
            <person name="Salamov A."/>
            <person name="Salih N.S."/>
            <person name="Samson R.A."/>
            <person name="Sandor E."/>
            <person name="Sanguinetti M."/>
            <person name="Schuetze T."/>
            <person name="Sepcic K."/>
            <person name="Shelest E."/>
            <person name="Sherlock G."/>
            <person name="Sophianopoulou V."/>
            <person name="Squina F.M."/>
            <person name="Sun H."/>
            <person name="Susca A."/>
            <person name="Todd R.B."/>
            <person name="Tsang A."/>
            <person name="Unkles S.E."/>
            <person name="van de Wiele N."/>
            <person name="van Rossen-Uffink D."/>
            <person name="Oliveira J.V."/>
            <person name="Vesth T.C."/>
            <person name="Visser J."/>
            <person name="Yu J.-H."/>
            <person name="Zhou M."/>
            <person name="Andersen M.R."/>
            <person name="Archer D.B."/>
            <person name="Baker S.E."/>
            <person name="Benoit I."/>
            <person name="Brakhage A.A."/>
            <person name="Braus G.H."/>
            <person name="Fischer R."/>
            <person name="Frisvad J.C."/>
            <person name="Goldman G.H."/>
            <person name="Houbraken J."/>
            <person name="Oakley B."/>
            <person name="Pocsi I."/>
            <person name="Scazzocchio C."/>
            <person name="Seiboth B."/>
            <person name="vanKuyk P.A."/>
            <person name="Wortman J."/>
            <person name="Dyer P.S."/>
            <person name="Grigoriev I.V."/>
        </authorList>
    </citation>
    <scope>NUCLEOTIDE SEQUENCE [LARGE SCALE GENOMIC DNA]</scope>
    <source>
        <strain evidence="2">CBS 106.47</strain>
    </source>
</reference>
<dbReference type="VEuPathDB" id="FungiDB:ASPFODRAFT_544047"/>
<name>A0A1M3TNS4_ASPLC</name>
<organism evidence="1 2">
    <name type="scientific">Aspergillus luchuensis (strain CBS 106.47)</name>
    <dbReference type="NCBI Taxonomy" id="1137211"/>
    <lineage>
        <taxon>Eukaryota</taxon>
        <taxon>Fungi</taxon>
        <taxon>Dikarya</taxon>
        <taxon>Ascomycota</taxon>
        <taxon>Pezizomycotina</taxon>
        <taxon>Eurotiomycetes</taxon>
        <taxon>Eurotiomycetidae</taxon>
        <taxon>Eurotiales</taxon>
        <taxon>Aspergillaceae</taxon>
        <taxon>Aspergillus</taxon>
        <taxon>Aspergillus subgen. Circumdati</taxon>
    </lineage>
</organism>